<evidence type="ECO:0000256" key="1">
    <source>
        <dbReference type="PROSITE-ProRule" id="PRU01360"/>
    </source>
</evidence>
<dbReference type="NCBIfam" id="TIGR04057">
    <property type="entry name" value="SusC_RagA_signa"/>
    <property type="match status" value="1"/>
</dbReference>
<dbReference type="SUPFAM" id="SSF49464">
    <property type="entry name" value="Carboxypeptidase regulatory domain-like"/>
    <property type="match status" value="1"/>
</dbReference>
<dbReference type="Pfam" id="PF07715">
    <property type="entry name" value="Plug"/>
    <property type="match status" value="1"/>
</dbReference>
<reference evidence="3 4" key="1">
    <citation type="submission" date="2021-01" db="EMBL/GenBank/DDBJ databases">
        <title>C459-1 draft genome sequence.</title>
        <authorList>
            <person name="Zhang X.-F."/>
        </authorList>
    </citation>
    <scope>NUCLEOTIDE SEQUENCE [LARGE SCALE GENOMIC DNA]</scope>
    <source>
        <strain evidence="4">C459-1</strain>
    </source>
</reference>
<dbReference type="PROSITE" id="PS52016">
    <property type="entry name" value="TONB_DEPENDENT_REC_3"/>
    <property type="match status" value="1"/>
</dbReference>
<dbReference type="RefSeq" id="WP_202103001.1">
    <property type="nucleotide sequence ID" value="NZ_JAERTY010000005.1"/>
</dbReference>
<sequence>MKLLTLYLLVFCTCSLGNVKAQKVSLHVSKASFQDVALAFQRQTGYSFSISNRFLSIANPVTLTLDKVDFDKAIVYLFRDQPFSYEVSGKLISVVGGVKRKHLPIGEQASQQQSISGRVTNDKDEPLAGVTVLVKGNSNKGTTTDSDGRFVLNGSFFTGVLVFQMVGYKTYEIEIEKQKVFDAILQMSESGLDEVVVVGYGTQKKSSVIGAISTLSPRNLKSPVAKISSQLAGQLAGVVAVQRSGEPGTGSTFWIRGISTFSGSGTPLVLVDGIERSIDLVDPEDIKEFSILKDAAATAIYGVRGANGVVIVTTRSGEAGDPKISVRAEQGMVSPTRVPKMLNAVQYAEMYNDAAGFDYYTPEIMDKYKSGSDKELYPNVDWVNELYKKSSVNSRINANVSGGTKSVRYYVSGGYYGENGLFVSDNMKAYNTAINYRQFRFRSNLDVDIAKYTTVNINLATSFEKKNEPGTGGGTIWQYALQTPSNAFPMVYENGYLPGPGTQQGNNPYALLTQTGYIEKLWNNAQSLFGITQDFSEYITKGLKANVKFSFDALNYSRLNRTKAPEQWSANRNPDGEIVYNQLVKGQESLSYSEGKSGRRMVYLEGSINYARTFGVHSVSALALFQQSQRNEIGVEASIDALPYRNQGIAGRLTYDFDQRYFIEGNFGYNGSENFSRGNRFGLFPSVALGWIASNEKFFQPLTNTIDLLKFRGSYGLVGNDQIGGKRRFIYLATVEAGKDYRFGESATTYSSIRLGDWANENVGWETAHKMDVGIELSLFRKLKIQADYFRELRDGIFLERSAIPMYVGVTNKPWVNIGKMRNKGMDASVEYHQKVGEVDITARGNFTHARNVILNMDQPDWAYLYQNRTGQARYQPFGYVAVGLFKDQADVDSWVDQSSIGGAQPGDIKYLDLNGDGVINSFDQKAIGYTDIPETVYGFGASVAWKSFDLSVFCQGNANVQFSMRSNMTQAFVNTKRNESNAFADLYGNYWTPENREAIYPRLTTAPNANNDVPSTFWQVDGSYLRIKNVELGYTLPSKISKKIQSNGIRVYFSGVNVLTFSKFKLWDPDLQTGAATYPMNKVFNVGLSMGF</sequence>
<dbReference type="SUPFAM" id="SSF56935">
    <property type="entry name" value="Porins"/>
    <property type="match status" value="1"/>
</dbReference>
<dbReference type="InterPro" id="IPR037066">
    <property type="entry name" value="Plug_dom_sf"/>
</dbReference>
<dbReference type="InterPro" id="IPR012910">
    <property type="entry name" value="Plug_dom"/>
</dbReference>
<dbReference type="InterPro" id="IPR023997">
    <property type="entry name" value="TonB-dep_OMP_SusC/RagA_CS"/>
</dbReference>
<dbReference type="Pfam" id="PF13715">
    <property type="entry name" value="CarbopepD_reg_2"/>
    <property type="match status" value="1"/>
</dbReference>
<dbReference type="InterPro" id="IPR039426">
    <property type="entry name" value="TonB-dep_rcpt-like"/>
</dbReference>
<keyword evidence="1" id="KW-0813">Transport</keyword>
<evidence type="ECO:0000313" key="4">
    <source>
        <dbReference type="Proteomes" id="UP000625283"/>
    </source>
</evidence>
<evidence type="ECO:0000313" key="3">
    <source>
        <dbReference type="EMBL" id="MBL1409250.1"/>
    </source>
</evidence>
<dbReference type="EMBL" id="JAERTY010000005">
    <property type="protein sequence ID" value="MBL1409250.1"/>
    <property type="molecule type" value="Genomic_DNA"/>
</dbReference>
<organism evidence="3 4">
    <name type="scientific">Sphingobacterium faecale</name>
    <dbReference type="NCBI Taxonomy" id="2803775"/>
    <lineage>
        <taxon>Bacteria</taxon>
        <taxon>Pseudomonadati</taxon>
        <taxon>Bacteroidota</taxon>
        <taxon>Sphingobacteriia</taxon>
        <taxon>Sphingobacteriales</taxon>
        <taxon>Sphingobacteriaceae</taxon>
        <taxon>Sphingobacterium</taxon>
    </lineage>
</organism>
<gene>
    <name evidence="3" type="ORF">JKG61_10845</name>
</gene>
<keyword evidence="1" id="KW-0472">Membrane</keyword>
<dbReference type="InterPro" id="IPR023996">
    <property type="entry name" value="TonB-dep_OMP_SusC/RagA"/>
</dbReference>
<feature type="domain" description="TonB-dependent receptor plug" evidence="2">
    <location>
        <begin position="205"/>
        <end position="309"/>
    </location>
</feature>
<dbReference type="Gene3D" id="2.60.40.1120">
    <property type="entry name" value="Carboxypeptidase-like, regulatory domain"/>
    <property type="match status" value="1"/>
</dbReference>
<comment type="similarity">
    <text evidence="1">Belongs to the TonB-dependent receptor family.</text>
</comment>
<comment type="caution">
    <text evidence="3">The sequence shown here is derived from an EMBL/GenBank/DDBJ whole genome shotgun (WGS) entry which is preliminary data.</text>
</comment>
<accession>A0ABS1R3F6</accession>
<dbReference type="Gene3D" id="2.170.130.10">
    <property type="entry name" value="TonB-dependent receptor, plug domain"/>
    <property type="match status" value="1"/>
</dbReference>
<comment type="subcellular location">
    <subcellularLocation>
        <location evidence="1">Cell outer membrane</location>
        <topology evidence="1">Multi-pass membrane protein</topology>
    </subcellularLocation>
</comment>
<dbReference type="Proteomes" id="UP000625283">
    <property type="component" value="Unassembled WGS sequence"/>
</dbReference>
<keyword evidence="1" id="KW-0998">Cell outer membrane</keyword>
<keyword evidence="1" id="KW-1134">Transmembrane beta strand</keyword>
<dbReference type="NCBIfam" id="TIGR04056">
    <property type="entry name" value="OMP_RagA_SusC"/>
    <property type="match status" value="1"/>
</dbReference>
<proteinExistence type="inferred from homology"/>
<evidence type="ECO:0000259" key="2">
    <source>
        <dbReference type="Pfam" id="PF07715"/>
    </source>
</evidence>
<dbReference type="InterPro" id="IPR008969">
    <property type="entry name" value="CarboxyPept-like_regulatory"/>
</dbReference>
<protein>
    <submittedName>
        <fullName evidence="3">TonB-dependent receptor</fullName>
    </submittedName>
</protein>
<keyword evidence="4" id="KW-1185">Reference proteome</keyword>
<keyword evidence="1" id="KW-0812">Transmembrane</keyword>
<keyword evidence="3" id="KW-0675">Receptor</keyword>
<name>A0ABS1R3F6_9SPHI</name>